<dbReference type="Proteomes" id="UP000027192">
    <property type="component" value="Unassembled WGS sequence"/>
</dbReference>
<protein>
    <recommendedName>
        <fullName evidence="2">OmpA-like domain-containing protein</fullName>
    </recommendedName>
</protein>
<dbReference type="PROSITE" id="PS51123">
    <property type="entry name" value="OMPA_2"/>
    <property type="match status" value="1"/>
</dbReference>
<dbReference type="RefSeq" id="WP_036753829.1">
    <property type="nucleotide sequence ID" value="NZ_JAGSGC010000004.1"/>
</dbReference>
<name>A0A066RKD7_9GAMM</name>
<dbReference type="SUPFAM" id="SSF103088">
    <property type="entry name" value="OmpA-like"/>
    <property type="match status" value="1"/>
</dbReference>
<dbReference type="GO" id="GO:0016020">
    <property type="term" value="C:membrane"/>
    <property type="evidence" value="ECO:0007669"/>
    <property type="project" value="UniProtKB-UniRule"/>
</dbReference>
<evidence type="ECO:0000256" key="1">
    <source>
        <dbReference type="PROSITE-ProRule" id="PRU00473"/>
    </source>
</evidence>
<dbReference type="EMBL" id="JMIB01000027">
    <property type="protein sequence ID" value="KDM90915.1"/>
    <property type="molecule type" value="Genomic_DNA"/>
</dbReference>
<evidence type="ECO:0000259" key="2">
    <source>
        <dbReference type="PROSITE" id="PS51123"/>
    </source>
</evidence>
<keyword evidence="1" id="KW-0472">Membrane</keyword>
<feature type="domain" description="OmpA-like" evidence="2">
    <location>
        <begin position="193"/>
        <end position="309"/>
    </location>
</feature>
<dbReference type="InterPro" id="IPR036737">
    <property type="entry name" value="OmpA-like_sf"/>
</dbReference>
<dbReference type="InterPro" id="IPR006665">
    <property type="entry name" value="OmpA-like"/>
</dbReference>
<gene>
    <name evidence="3" type="ORF">EA58_14240</name>
</gene>
<organism evidence="3 4">
    <name type="scientific">Photobacterium galatheae</name>
    <dbReference type="NCBI Taxonomy" id="1654360"/>
    <lineage>
        <taxon>Bacteria</taxon>
        <taxon>Pseudomonadati</taxon>
        <taxon>Pseudomonadota</taxon>
        <taxon>Gammaproteobacteria</taxon>
        <taxon>Vibrionales</taxon>
        <taxon>Vibrionaceae</taxon>
        <taxon>Photobacterium</taxon>
    </lineage>
</organism>
<keyword evidence="4" id="KW-1185">Reference proteome</keyword>
<evidence type="ECO:0000313" key="4">
    <source>
        <dbReference type="Proteomes" id="UP000027192"/>
    </source>
</evidence>
<dbReference type="OrthoDB" id="7061829at2"/>
<dbReference type="AlphaFoldDB" id="A0A066RKD7"/>
<proteinExistence type="predicted"/>
<dbReference type="Gene3D" id="3.30.1330.60">
    <property type="entry name" value="OmpA-like domain"/>
    <property type="match status" value="1"/>
</dbReference>
<dbReference type="Pfam" id="PF00691">
    <property type="entry name" value="OmpA"/>
    <property type="match status" value="1"/>
</dbReference>
<sequence length="309" mass="35426">MNRSLIAILITSGFTVQAHDIITEKTIPATGVIAHTVLSQVEIAKVKSFELNKAISLEKERSRIKLTLEKLSFVNDATEEGIQRAKEEDVPTRKKMDIAITDSNILSESFLWADGILEESKKSPYAQYLKHEISNLNTQIIRARAFRNELESLLSFYQMTLSKDQERAREIQKVETKRLLEAKDDELKAMIENKLLIGIFEYNAYYMTSESSPQKDEIELLKKVFSSISDMDHIAIEIIGRADPRGERKYNENLAKTRAEKIKEIAISSGIEANKIKVSSYVSDVRIKKNRELHFFDRNTTITIQKRNP</sequence>
<reference evidence="3 4" key="1">
    <citation type="submission" date="2014-04" db="EMBL/GenBank/DDBJ databases">
        <title>Draft genome sequence of Photobacterium halotolerans S2753: a solonamide, ngercheumicin and holomycin producer.</title>
        <authorList>
            <person name="Machado H.R."/>
            <person name="Gram L."/>
        </authorList>
    </citation>
    <scope>NUCLEOTIDE SEQUENCE [LARGE SCALE GENOMIC DNA]</scope>
    <source>
        <strain evidence="3 4">S2753</strain>
    </source>
</reference>
<comment type="caution">
    <text evidence="3">The sequence shown here is derived from an EMBL/GenBank/DDBJ whole genome shotgun (WGS) entry which is preliminary data.</text>
</comment>
<dbReference type="STRING" id="1654360.EA58_14240"/>
<accession>A0A066RKD7</accession>
<evidence type="ECO:0000313" key="3">
    <source>
        <dbReference type="EMBL" id="KDM90915.1"/>
    </source>
</evidence>